<feature type="transmembrane region" description="Helical" evidence="5">
    <location>
        <begin position="42"/>
        <end position="66"/>
    </location>
</feature>
<sequence>MHIAAQFESDLLFRVTPEIIRVYVPLFSWFEKSQKIATNMSYITLIGIVAAIITTTSFLPQVIKIYKTKNTKDISLSMYYLITSGIILWLVYGILVKDLPIIIANGVTFILVCSILVMKLKYK</sequence>
<reference evidence="6" key="1">
    <citation type="journal article" date="2014" name="Int. J. Syst. Evol. Microbiol.">
        <title>Complete genome sequence of Corynebacterium casei LMG S-19264T (=DSM 44701T), isolated from a smear-ripened cheese.</title>
        <authorList>
            <consortium name="US DOE Joint Genome Institute (JGI-PGF)"/>
            <person name="Walter F."/>
            <person name="Albersmeier A."/>
            <person name="Kalinowski J."/>
            <person name="Ruckert C."/>
        </authorList>
    </citation>
    <scope>NUCLEOTIDE SEQUENCE</scope>
    <source>
        <strain evidence="6">NBRC 108769</strain>
    </source>
</reference>
<reference evidence="6" key="2">
    <citation type="submission" date="2023-01" db="EMBL/GenBank/DDBJ databases">
        <title>Draft genome sequence of Portibacter lacus strain NBRC 108769.</title>
        <authorList>
            <person name="Sun Q."/>
            <person name="Mori K."/>
        </authorList>
    </citation>
    <scope>NUCLEOTIDE SEQUENCE</scope>
    <source>
        <strain evidence="6">NBRC 108769</strain>
    </source>
</reference>
<gene>
    <name evidence="6" type="ORF">GCM10007940_30320</name>
</gene>
<dbReference type="Proteomes" id="UP001156666">
    <property type="component" value="Unassembled WGS sequence"/>
</dbReference>
<organism evidence="6 7">
    <name type="scientific">Portibacter lacus</name>
    <dbReference type="NCBI Taxonomy" id="1099794"/>
    <lineage>
        <taxon>Bacteria</taxon>
        <taxon>Pseudomonadati</taxon>
        <taxon>Bacteroidota</taxon>
        <taxon>Saprospiria</taxon>
        <taxon>Saprospirales</taxon>
        <taxon>Haliscomenobacteraceae</taxon>
        <taxon>Portibacter</taxon>
    </lineage>
</organism>
<evidence type="ECO:0000256" key="4">
    <source>
        <dbReference type="ARBA" id="ARBA00023136"/>
    </source>
</evidence>
<dbReference type="InterPro" id="IPR006603">
    <property type="entry name" value="PQ-loop_rpt"/>
</dbReference>
<evidence type="ECO:0000256" key="5">
    <source>
        <dbReference type="SAM" id="Phobius"/>
    </source>
</evidence>
<keyword evidence="2 5" id="KW-0812">Transmembrane</keyword>
<dbReference type="EMBL" id="BSOH01000020">
    <property type="protein sequence ID" value="GLR18416.1"/>
    <property type="molecule type" value="Genomic_DNA"/>
</dbReference>
<dbReference type="Pfam" id="PF04193">
    <property type="entry name" value="PQ-loop"/>
    <property type="match status" value="1"/>
</dbReference>
<keyword evidence="4 5" id="KW-0472">Membrane</keyword>
<evidence type="ECO:0008006" key="8">
    <source>
        <dbReference type="Google" id="ProtNLM"/>
    </source>
</evidence>
<dbReference type="AlphaFoldDB" id="A0AA37WE02"/>
<name>A0AA37WE02_9BACT</name>
<evidence type="ECO:0000256" key="1">
    <source>
        <dbReference type="ARBA" id="ARBA00004141"/>
    </source>
</evidence>
<evidence type="ECO:0000256" key="3">
    <source>
        <dbReference type="ARBA" id="ARBA00022989"/>
    </source>
</evidence>
<evidence type="ECO:0000313" key="6">
    <source>
        <dbReference type="EMBL" id="GLR18416.1"/>
    </source>
</evidence>
<protein>
    <recommendedName>
        <fullName evidence="8">MtN3 and saliva related transmembrane protein</fullName>
    </recommendedName>
</protein>
<keyword evidence="3 5" id="KW-1133">Transmembrane helix</keyword>
<feature type="transmembrane region" description="Helical" evidence="5">
    <location>
        <begin position="78"/>
        <end position="95"/>
    </location>
</feature>
<accession>A0AA37WE02</accession>
<proteinExistence type="predicted"/>
<comment type="subcellular location">
    <subcellularLocation>
        <location evidence="1">Membrane</location>
        <topology evidence="1">Multi-pass membrane protein</topology>
    </subcellularLocation>
</comment>
<comment type="caution">
    <text evidence="6">The sequence shown here is derived from an EMBL/GenBank/DDBJ whole genome shotgun (WGS) entry which is preliminary data.</text>
</comment>
<dbReference type="GO" id="GO:0016020">
    <property type="term" value="C:membrane"/>
    <property type="evidence" value="ECO:0007669"/>
    <property type="project" value="UniProtKB-SubCell"/>
</dbReference>
<dbReference type="InterPro" id="IPR047662">
    <property type="entry name" value="SemiSWEET"/>
</dbReference>
<dbReference type="GO" id="GO:0051119">
    <property type="term" value="F:sugar transmembrane transporter activity"/>
    <property type="evidence" value="ECO:0007669"/>
    <property type="project" value="InterPro"/>
</dbReference>
<evidence type="ECO:0000313" key="7">
    <source>
        <dbReference type="Proteomes" id="UP001156666"/>
    </source>
</evidence>
<keyword evidence="7" id="KW-1185">Reference proteome</keyword>
<dbReference type="Gene3D" id="1.20.1280.290">
    <property type="match status" value="1"/>
</dbReference>
<dbReference type="NCBIfam" id="NF037968">
    <property type="entry name" value="SemiSWEET_2"/>
    <property type="match status" value="1"/>
</dbReference>
<evidence type="ECO:0000256" key="2">
    <source>
        <dbReference type="ARBA" id="ARBA00022692"/>
    </source>
</evidence>
<feature type="transmembrane region" description="Helical" evidence="5">
    <location>
        <begin position="101"/>
        <end position="120"/>
    </location>
</feature>